<reference evidence="3 4" key="1">
    <citation type="submission" date="2019-02" db="EMBL/GenBank/DDBJ databases">
        <title>Deep-cultivation of Planctomycetes and their phenomic and genomic characterization uncovers novel biology.</title>
        <authorList>
            <person name="Wiegand S."/>
            <person name="Jogler M."/>
            <person name="Boedeker C."/>
            <person name="Pinto D."/>
            <person name="Vollmers J."/>
            <person name="Rivas-Marin E."/>
            <person name="Kohn T."/>
            <person name="Peeters S.H."/>
            <person name="Heuer A."/>
            <person name="Rast P."/>
            <person name="Oberbeckmann S."/>
            <person name="Bunk B."/>
            <person name="Jeske O."/>
            <person name="Meyerdierks A."/>
            <person name="Storesund J.E."/>
            <person name="Kallscheuer N."/>
            <person name="Luecker S."/>
            <person name="Lage O.M."/>
            <person name="Pohl T."/>
            <person name="Merkel B.J."/>
            <person name="Hornburger P."/>
            <person name="Mueller R.-W."/>
            <person name="Bruemmer F."/>
            <person name="Labrenz M."/>
            <person name="Spormann A.M."/>
            <person name="Op Den Camp H."/>
            <person name="Overmann J."/>
            <person name="Amann R."/>
            <person name="Jetten M.S.M."/>
            <person name="Mascher T."/>
            <person name="Medema M.H."/>
            <person name="Devos D.P."/>
            <person name="Kaster A.-K."/>
            <person name="Ovreas L."/>
            <person name="Rohde M."/>
            <person name="Galperin M.Y."/>
            <person name="Jogler C."/>
        </authorList>
    </citation>
    <scope>NUCLEOTIDE SEQUENCE [LARGE SCALE GENOMIC DNA]</scope>
    <source>
        <strain evidence="3 4">CA13</strain>
    </source>
</reference>
<keyword evidence="3" id="KW-0560">Oxidoreductase</keyword>
<dbReference type="EC" id="1.-.-.-" evidence="3"/>
<dbReference type="EMBL" id="SJPJ01000001">
    <property type="protein sequence ID" value="TWT82098.1"/>
    <property type="molecule type" value="Genomic_DNA"/>
</dbReference>
<dbReference type="Gene3D" id="3.40.50.720">
    <property type="entry name" value="NAD(P)-binding Rossmann-like Domain"/>
    <property type="match status" value="1"/>
</dbReference>
<dbReference type="InterPro" id="IPR055170">
    <property type="entry name" value="GFO_IDH_MocA-like_dom"/>
</dbReference>
<dbReference type="Pfam" id="PF22725">
    <property type="entry name" value="GFO_IDH_MocA_C3"/>
    <property type="match status" value="1"/>
</dbReference>
<evidence type="ECO:0000313" key="4">
    <source>
        <dbReference type="Proteomes" id="UP000315010"/>
    </source>
</evidence>
<dbReference type="Proteomes" id="UP000315010">
    <property type="component" value="Unassembled WGS sequence"/>
</dbReference>
<dbReference type="AlphaFoldDB" id="A0A5C5Z428"/>
<dbReference type="SUPFAM" id="SSF55347">
    <property type="entry name" value="Glyceraldehyde-3-phosphate dehydrogenase-like, C-terminal domain"/>
    <property type="match status" value="1"/>
</dbReference>
<dbReference type="InterPro" id="IPR000683">
    <property type="entry name" value="Gfo/Idh/MocA-like_OxRdtase_N"/>
</dbReference>
<dbReference type="InterPro" id="IPR036291">
    <property type="entry name" value="NAD(P)-bd_dom_sf"/>
</dbReference>
<dbReference type="GO" id="GO:0000166">
    <property type="term" value="F:nucleotide binding"/>
    <property type="evidence" value="ECO:0007669"/>
    <property type="project" value="InterPro"/>
</dbReference>
<name>A0A5C5Z428_9BACT</name>
<dbReference type="OrthoDB" id="9815825at2"/>
<gene>
    <name evidence="3" type="primary">ydgJ_2</name>
    <name evidence="3" type="ORF">CA13_35580</name>
</gene>
<dbReference type="RefSeq" id="WP_146398382.1">
    <property type="nucleotide sequence ID" value="NZ_SJPJ01000001.1"/>
</dbReference>
<evidence type="ECO:0000313" key="3">
    <source>
        <dbReference type="EMBL" id="TWT82098.1"/>
    </source>
</evidence>
<dbReference type="GO" id="GO:0016491">
    <property type="term" value="F:oxidoreductase activity"/>
    <property type="evidence" value="ECO:0007669"/>
    <property type="project" value="UniProtKB-KW"/>
</dbReference>
<proteinExistence type="predicted"/>
<feature type="domain" description="GFO/IDH/MocA-like oxidoreductase" evidence="2">
    <location>
        <begin position="129"/>
        <end position="237"/>
    </location>
</feature>
<keyword evidence="4" id="KW-1185">Reference proteome</keyword>
<protein>
    <submittedName>
        <fullName evidence="3">Putative oxidoreductase YdgJ</fullName>
        <ecNumber evidence="3">1.-.-.-</ecNumber>
    </submittedName>
</protein>
<evidence type="ECO:0000259" key="2">
    <source>
        <dbReference type="Pfam" id="PF22725"/>
    </source>
</evidence>
<accession>A0A5C5Z428</accession>
<dbReference type="PANTHER" id="PTHR43377">
    <property type="entry name" value="BILIVERDIN REDUCTASE A"/>
    <property type="match status" value="1"/>
</dbReference>
<feature type="domain" description="Gfo/Idh/MocA-like oxidoreductase N-terminal" evidence="1">
    <location>
        <begin position="2"/>
        <end position="121"/>
    </location>
</feature>
<dbReference type="InterPro" id="IPR051450">
    <property type="entry name" value="Gfo/Idh/MocA_Oxidoreductases"/>
</dbReference>
<dbReference type="SUPFAM" id="SSF51735">
    <property type="entry name" value="NAD(P)-binding Rossmann-fold domains"/>
    <property type="match status" value="1"/>
</dbReference>
<dbReference type="PANTHER" id="PTHR43377:SF6">
    <property type="entry name" value="GFO_IDH_MOCA-LIKE OXIDOREDUCTASE N-TERMINAL DOMAIN-CONTAINING PROTEIN"/>
    <property type="match status" value="1"/>
</dbReference>
<comment type="caution">
    <text evidence="3">The sequence shown here is derived from an EMBL/GenBank/DDBJ whole genome shotgun (WGS) entry which is preliminary data.</text>
</comment>
<dbReference type="Gene3D" id="3.30.360.10">
    <property type="entry name" value="Dihydrodipicolinate Reductase, domain 2"/>
    <property type="match status" value="1"/>
</dbReference>
<organism evidence="3 4">
    <name type="scientific">Novipirellula herctigrandis</name>
    <dbReference type="NCBI Taxonomy" id="2527986"/>
    <lineage>
        <taxon>Bacteria</taxon>
        <taxon>Pseudomonadati</taxon>
        <taxon>Planctomycetota</taxon>
        <taxon>Planctomycetia</taxon>
        <taxon>Pirellulales</taxon>
        <taxon>Pirellulaceae</taxon>
        <taxon>Novipirellula</taxon>
    </lineage>
</organism>
<evidence type="ECO:0000259" key="1">
    <source>
        <dbReference type="Pfam" id="PF01408"/>
    </source>
</evidence>
<sequence>MIRVGIIGLGYWGPNLVRCFSELENCKVTAVCDRDCNQLLRITDRFPQVRPCESLEEMLEQKLIDAVVIATPTETHYELTMKALEHDLHVFVEKPLSKTSAQSRTLVKTAAERNRVLFVGHVFLHASPVQKLNDLIESNELGRINYISSRRLNLGPVRKDVSALYDLAPHDISMMLYLLGQKPISVTCCGFDHLNPGIHDVCNLSMMFEGNRMGMIHVSWLDPRKERVLTVVGDKRMAVYDDLEQEKIKVFDKGIDKPTSTNGDFAEFQLAYRYGGSYSPFIKEHEPLKTECSEFLRCIDEGEVPLTDGVNGLEVVEVLEAADLSLQNNGQRVDLACVRDGSLSRDSLAESIQLVAQQSTR</sequence>
<dbReference type="Pfam" id="PF01408">
    <property type="entry name" value="GFO_IDH_MocA"/>
    <property type="match status" value="1"/>
</dbReference>